<keyword evidence="3" id="KW-1185">Reference proteome</keyword>
<proteinExistence type="predicted"/>
<dbReference type="EMBL" id="JAOWKX010000002">
    <property type="protein sequence ID" value="MCV2883844.1"/>
    <property type="molecule type" value="Genomic_DNA"/>
</dbReference>
<evidence type="ECO:0000256" key="1">
    <source>
        <dbReference type="SAM" id="MobiDB-lite"/>
    </source>
</evidence>
<sequence length="74" mass="8013">MMEVGATSSNQSILQSPTQSGGANRQEAQQQSVQRQEQNVQQVEAESQQARLESPSQQSQPVNDRVGTLVNTTA</sequence>
<organism evidence="2 3">
    <name type="scientific">Fluctibacter corallii</name>
    <dbReference type="NCBI Taxonomy" id="2984329"/>
    <lineage>
        <taxon>Bacteria</taxon>
        <taxon>Pseudomonadati</taxon>
        <taxon>Pseudomonadota</taxon>
        <taxon>Gammaproteobacteria</taxon>
        <taxon>Alteromonadales</taxon>
        <taxon>Alteromonadaceae</taxon>
        <taxon>Fluctibacter</taxon>
    </lineage>
</organism>
<gene>
    <name evidence="2" type="ORF">OE749_03955</name>
</gene>
<comment type="caution">
    <text evidence="2">The sequence shown here is derived from an EMBL/GenBank/DDBJ whole genome shotgun (WGS) entry which is preliminary data.</text>
</comment>
<evidence type="ECO:0000313" key="3">
    <source>
        <dbReference type="Proteomes" id="UP001652504"/>
    </source>
</evidence>
<name>A0ABT3A592_9ALTE</name>
<accession>A0ABT3A592</accession>
<evidence type="ECO:0000313" key="2">
    <source>
        <dbReference type="EMBL" id="MCV2883844.1"/>
    </source>
</evidence>
<feature type="compositionally biased region" description="Low complexity" evidence="1">
    <location>
        <begin position="23"/>
        <end position="51"/>
    </location>
</feature>
<feature type="region of interest" description="Disordered" evidence="1">
    <location>
        <begin position="1"/>
        <end position="74"/>
    </location>
</feature>
<protein>
    <submittedName>
        <fullName evidence="2">Uncharacterized protein</fullName>
    </submittedName>
</protein>
<dbReference type="Proteomes" id="UP001652504">
    <property type="component" value="Unassembled WGS sequence"/>
</dbReference>
<dbReference type="RefSeq" id="WP_263711058.1">
    <property type="nucleotide sequence ID" value="NZ_JAOWKX010000002.1"/>
</dbReference>
<feature type="compositionally biased region" description="Polar residues" evidence="1">
    <location>
        <begin position="1"/>
        <end position="22"/>
    </location>
</feature>
<reference evidence="2 3" key="1">
    <citation type="submission" date="2022-10" db="EMBL/GenBank/DDBJ databases">
        <title>Aestuariibacter sp. AA17 isolated from Montipora capitata coral fragment.</title>
        <authorList>
            <person name="Emsley S.A."/>
            <person name="Pfannmuller K.M."/>
            <person name="Loughran R.M."/>
            <person name="Shlafstein M."/>
            <person name="Papke E."/>
            <person name="Saw J.H."/>
            <person name="Ushijima B."/>
            <person name="Videau P."/>
        </authorList>
    </citation>
    <scope>NUCLEOTIDE SEQUENCE [LARGE SCALE GENOMIC DNA]</scope>
    <source>
        <strain evidence="2 3">AA17</strain>
    </source>
</reference>